<dbReference type="RefSeq" id="WP_009131408.1">
    <property type="nucleotide sequence ID" value="NZ_JH992943.1"/>
</dbReference>
<name>K9DVP1_9BACE</name>
<dbReference type="EMBL" id="ADLF01000016">
    <property type="protein sequence ID" value="EKU89009.1"/>
    <property type="molecule type" value="Genomic_DNA"/>
</dbReference>
<dbReference type="STRING" id="742727.HMPREF9447_03883"/>
<evidence type="ECO:0000313" key="7">
    <source>
        <dbReference type="EMBL" id="EKU89009.1"/>
    </source>
</evidence>
<evidence type="ECO:0008006" key="9">
    <source>
        <dbReference type="Google" id="ProtNLM"/>
    </source>
</evidence>
<evidence type="ECO:0000256" key="3">
    <source>
        <dbReference type="ARBA" id="ARBA00022722"/>
    </source>
</evidence>
<gene>
    <name evidence="7" type="ORF">HMPREF9447_03883</name>
</gene>
<dbReference type="GO" id="GO:0110001">
    <property type="term" value="C:toxin-antitoxin complex"/>
    <property type="evidence" value="ECO:0007669"/>
    <property type="project" value="InterPro"/>
</dbReference>
<keyword evidence="4" id="KW-0547">Nucleotide-binding</keyword>
<accession>K9DVP1</accession>
<dbReference type="InterPro" id="IPR051813">
    <property type="entry name" value="HepT_RNase_toxin"/>
</dbReference>
<proteinExistence type="inferred from homology"/>
<evidence type="ECO:0000256" key="2">
    <source>
        <dbReference type="ARBA" id="ARBA00022649"/>
    </source>
</evidence>
<dbReference type="Proteomes" id="UP000009872">
    <property type="component" value="Unassembled WGS sequence"/>
</dbReference>
<keyword evidence="8" id="KW-1185">Reference proteome</keyword>
<evidence type="ECO:0000313" key="8">
    <source>
        <dbReference type="Proteomes" id="UP000009872"/>
    </source>
</evidence>
<dbReference type="GO" id="GO:0004540">
    <property type="term" value="F:RNA nuclease activity"/>
    <property type="evidence" value="ECO:0007669"/>
    <property type="project" value="InterPro"/>
</dbReference>
<reference evidence="7 8" key="1">
    <citation type="submission" date="2012-09" db="EMBL/GenBank/DDBJ databases">
        <title>The Genome Sequence of Bacteroides oleiciplenus YIT 12058.</title>
        <authorList>
            <consortium name="The Broad Institute Genome Sequencing Platform"/>
            <person name="Earl A."/>
            <person name="Ward D."/>
            <person name="Feldgarden M."/>
            <person name="Gevers D."/>
            <person name="Morotomi M."/>
            <person name="Walker B."/>
            <person name="Young S.K."/>
            <person name="Zeng Q."/>
            <person name="Gargeya S."/>
            <person name="Fitzgerald M."/>
            <person name="Haas B."/>
            <person name="Abouelleil A."/>
            <person name="Alvarado L."/>
            <person name="Arachchi H.M."/>
            <person name="Berlin A.M."/>
            <person name="Chapman S.B."/>
            <person name="Goldberg J."/>
            <person name="Griggs A."/>
            <person name="Gujja S."/>
            <person name="Hansen M."/>
            <person name="Howarth C."/>
            <person name="Imamovic A."/>
            <person name="Larimer J."/>
            <person name="McCowen C."/>
            <person name="Montmayeur A."/>
            <person name="Murphy C."/>
            <person name="Neiman D."/>
            <person name="Pearson M."/>
            <person name="Priest M."/>
            <person name="Roberts A."/>
            <person name="Saif S."/>
            <person name="Shea T."/>
            <person name="Sisk P."/>
            <person name="Sykes S."/>
            <person name="Wortman J."/>
            <person name="Nusbaum C."/>
            <person name="Birren B."/>
        </authorList>
    </citation>
    <scope>NUCLEOTIDE SEQUENCE [LARGE SCALE GENOMIC DNA]</scope>
    <source>
        <strain evidence="7 8">YIT 12058</strain>
    </source>
</reference>
<dbReference type="Pfam" id="PF01934">
    <property type="entry name" value="HepT-like"/>
    <property type="match status" value="1"/>
</dbReference>
<dbReference type="HOGENOM" id="CLU_142825_2_0_10"/>
<comment type="similarity">
    <text evidence="6">Belongs to the HepT RNase toxin family.</text>
</comment>
<dbReference type="PANTHER" id="PTHR34139:SF1">
    <property type="entry name" value="RNASE MJ1380-RELATED"/>
    <property type="match status" value="1"/>
</dbReference>
<dbReference type="eggNOG" id="COG2361">
    <property type="taxonomic scope" value="Bacteria"/>
</dbReference>
<dbReference type="InterPro" id="IPR008201">
    <property type="entry name" value="HepT-like"/>
</dbReference>
<keyword evidence="3" id="KW-0540">Nuclease</keyword>
<evidence type="ECO:0000256" key="6">
    <source>
        <dbReference type="ARBA" id="ARBA00024207"/>
    </source>
</evidence>
<dbReference type="PATRIC" id="fig|742727.4.peg.3958"/>
<keyword evidence="1" id="KW-0597">Phosphoprotein</keyword>
<comment type="caution">
    <text evidence="7">The sequence shown here is derived from an EMBL/GenBank/DDBJ whole genome shotgun (WGS) entry which is preliminary data.</text>
</comment>
<dbReference type="AlphaFoldDB" id="K9DVP1"/>
<dbReference type="Gene3D" id="1.20.120.580">
    <property type="entry name" value="bsu32300-like"/>
    <property type="match status" value="1"/>
</dbReference>
<evidence type="ECO:0000256" key="4">
    <source>
        <dbReference type="ARBA" id="ARBA00022741"/>
    </source>
</evidence>
<dbReference type="SUPFAM" id="SSF81593">
    <property type="entry name" value="Nucleotidyltransferase substrate binding subunit/domain"/>
    <property type="match status" value="1"/>
</dbReference>
<dbReference type="GO" id="GO:0016787">
    <property type="term" value="F:hydrolase activity"/>
    <property type="evidence" value="ECO:0007669"/>
    <property type="project" value="UniProtKB-KW"/>
</dbReference>
<dbReference type="OrthoDB" id="9810538at2"/>
<sequence>MQYSSKIMIVEYLNLIIEKSTLVIERNKTITSYHDFLISSANMEKFDAACMLIQVVGETARKIDDWTSSNLFSNYPQVYWKGIFALRNIISHEYGNVDPENIFKIIKRHLPELITCINIILKDLTTDKYDNLFMRE</sequence>
<evidence type="ECO:0000256" key="5">
    <source>
        <dbReference type="ARBA" id="ARBA00022801"/>
    </source>
</evidence>
<dbReference type="InterPro" id="IPR037038">
    <property type="entry name" value="HepT-like_sf"/>
</dbReference>
<dbReference type="PANTHER" id="PTHR34139">
    <property type="entry name" value="UPF0331 PROTEIN MJ0127"/>
    <property type="match status" value="1"/>
</dbReference>
<dbReference type="GO" id="GO:0000166">
    <property type="term" value="F:nucleotide binding"/>
    <property type="evidence" value="ECO:0007669"/>
    <property type="project" value="UniProtKB-KW"/>
</dbReference>
<keyword evidence="2" id="KW-1277">Toxin-antitoxin system</keyword>
<protein>
    <recommendedName>
        <fullName evidence="9">DUF86 domain-containing protein</fullName>
    </recommendedName>
</protein>
<evidence type="ECO:0000256" key="1">
    <source>
        <dbReference type="ARBA" id="ARBA00022553"/>
    </source>
</evidence>
<organism evidence="7 8">
    <name type="scientific">Bacteroides oleiciplenus YIT 12058</name>
    <dbReference type="NCBI Taxonomy" id="742727"/>
    <lineage>
        <taxon>Bacteria</taxon>
        <taxon>Pseudomonadati</taxon>
        <taxon>Bacteroidota</taxon>
        <taxon>Bacteroidia</taxon>
        <taxon>Bacteroidales</taxon>
        <taxon>Bacteroidaceae</taxon>
        <taxon>Bacteroides</taxon>
    </lineage>
</organism>
<keyword evidence="5" id="KW-0378">Hydrolase</keyword>